<dbReference type="AlphaFoldDB" id="A0A2V1K8S9"/>
<dbReference type="Proteomes" id="UP000245283">
    <property type="component" value="Unassembled WGS sequence"/>
</dbReference>
<protein>
    <submittedName>
        <fullName evidence="2">Uncharacterized protein</fullName>
    </submittedName>
</protein>
<keyword evidence="3" id="KW-1185">Reference proteome</keyword>
<evidence type="ECO:0000313" key="3">
    <source>
        <dbReference type="Proteomes" id="UP000245283"/>
    </source>
</evidence>
<sequence>MTDGPDLRPLGTGGETAPPLDSTPLVQPDSGIIGGGPAAAVEPSRLLPAAPSYADPAKARAVRNQLDPVGHWDAVVACATMPDGTLQVDGAVHVFLNSAALVRQLGGPAHAGLDIRKARLVSLLNDGLNQSCAGFWLYGLAPTPQFLPAQILAPMADTLSAIVTLAKAASRAITPDEAASQLSSHTFFYSEPAAEPLELFLSPVHLLSAGKAGNAATATLDEATDGLSKAFVIEPGTGYELAL</sequence>
<proteinExistence type="predicted"/>
<comment type="caution">
    <text evidence="2">The sequence shown here is derived from an EMBL/GenBank/DDBJ whole genome shotgun (WGS) entry which is preliminary data.</text>
</comment>
<organism evidence="2 3">
    <name type="scientific">Ancrocorticia populi</name>
    <dbReference type="NCBI Taxonomy" id="2175228"/>
    <lineage>
        <taxon>Bacteria</taxon>
        <taxon>Bacillati</taxon>
        <taxon>Actinomycetota</taxon>
        <taxon>Actinomycetes</taxon>
        <taxon>Actinomycetales</taxon>
        <taxon>Actinomycetaceae</taxon>
        <taxon>Ancrocorticia</taxon>
    </lineage>
</organism>
<feature type="region of interest" description="Disordered" evidence="1">
    <location>
        <begin position="1"/>
        <end position="34"/>
    </location>
</feature>
<dbReference type="EMBL" id="QETB01000004">
    <property type="protein sequence ID" value="PWF26098.1"/>
    <property type="molecule type" value="Genomic_DNA"/>
</dbReference>
<name>A0A2V1K8S9_9ACTO</name>
<dbReference type="RefSeq" id="WP_109093925.1">
    <property type="nucleotide sequence ID" value="NZ_CAMELQ010000050.1"/>
</dbReference>
<reference evidence="3" key="1">
    <citation type="submission" date="2018-05" db="EMBL/GenBank/DDBJ databases">
        <authorList>
            <person name="Li Y."/>
        </authorList>
    </citation>
    <scope>NUCLEOTIDE SEQUENCE [LARGE SCALE GENOMIC DNA]</scope>
    <source>
        <strain evidence="3">sk1b4</strain>
    </source>
</reference>
<evidence type="ECO:0000256" key="1">
    <source>
        <dbReference type="SAM" id="MobiDB-lite"/>
    </source>
</evidence>
<evidence type="ECO:0000313" key="2">
    <source>
        <dbReference type="EMBL" id="PWF26098.1"/>
    </source>
</evidence>
<accession>A0A2V1K8S9</accession>
<gene>
    <name evidence="2" type="ORF">DD236_08425</name>
</gene>